<dbReference type="InterPro" id="IPR049163">
    <property type="entry name" value="Pif1-like_2B_dom"/>
</dbReference>
<feature type="domain" description="DNA helicase Pif1-like DEAD-box helicase" evidence="3">
    <location>
        <begin position="582"/>
        <end position="734"/>
    </location>
</feature>
<comment type="catalytic activity">
    <reaction evidence="1">
        <text>ATP + H2O = ADP + phosphate + H(+)</text>
        <dbReference type="Rhea" id="RHEA:13065"/>
        <dbReference type="ChEBI" id="CHEBI:15377"/>
        <dbReference type="ChEBI" id="CHEBI:15378"/>
        <dbReference type="ChEBI" id="CHEBI:30616"/>
        <dbReference type="ChEBI" id="CHEBI:43474"/>
        <dbReference type="ChEBI" id="CHEBI:456216"/>
        <dbReference type="EC" id="5.6.2.3"/>
    </reaction>
</comment>
<keyword evidence="1" id="KW-0233">DNA recombination</keyword>
<dbReference type="SUPFAM" id="SSF50249">
    <property type="entry name" value="Nucleic acid-binding proteins"/>
    <property type="match status" value="1"/>
</dbReference>
<dbReference type="GO" id="GO:0004386">
    <property type="term" value="F:helicase activity"/>
    <property type="evidence" value="ECO:0007669"/>
    <property type="project" value="UniProtKB-KW"/>
</dbReference>
<feature type="domain" description="Helitron helicase-like" evidence="4">
    <location>
        <begin position="297"/>
        <end position="385"/>
    </location>
</feature>
<dbReference type="EMBL" id="BQNB010016613">
    <property type="protein sequence ID" value="GJT53735.1"/>
    <property type="molecule type" value="Genomic_DNA"/>
</dbReference>
<feature type="region of interest" description="Disordered" evidence="2">
    <location>
        <begin position="1065"/>
        <end position="1119"/>
    </location>
</feature>
<reference evidence="6" key="1">
    <citation type="journal article" date="2022" name="Int. J. Mol. Sci.">
        <title>Draft Genome of Tanacetum Coccineum: Genomic Comparison of Closely Related Tanacetum-Family Plants.</title>
        <authorList>
            <person name="Yamashiro T."/>
            <person name="Shiraishi A."/>
            <person name="Nakayama K."/>
            <person name="Satake H."/>
        </authorList>
    </citation>
    <scope>NUCLEOTIDE SEQUENCE</scope>
</reference>
<feature type="compositionally biased region" description="Polar residues" evidence="2">
    <location>
        <begin position="1071"/>
        <end position="1085"/>
    </location>
</feature>
<evidence type="ECO:0000259" key="5">
    <source>
        <dbReference type="Pfam" id="PF21530"/>
    </source>
</evidence>
<keyword evidence="1" id="KW-0234">DNA repair</keyword>
<dbReference type="PANTHER" id="PTHR10492:SF96">
    <property type="entry name" value="ATP-DEPENDENT DNA HELICASE"/>
    <property type="match status" value="1"/>
</dbReference>
<keyword evidence="1" id="KW-0378">Hydrolase</keyword>
<dbReference type="InterPro" id="IPR027417">
    <property type="entry name" value="P-loop_NTPase"/>
</dbReference>
<dbReference type="InterPro" id="IPR010285">
    <property type="entry name" value="DNA_helicase_pif1-like_DEAD"/>
</dbReference>
<accession>A0ABQ5ES04</accession>
<keyword evidence="1" id="KW-0547">Nucleotide-binding</keyword>
<name>A0ABQ5ES04_9ASTR</name>
<dbReference type="CDD" id="cd18809">
    <property type="entry name" value="SF1_C_RecD"/>
    <property type="match status" value="1"/>
</dbReference>
<evidence type="ECO:0000313" key="6">
    <source>
        <dbReference type="EMBL" id="GJT53735.1"/>
    </source>
</evidence>
<proteinExistence type="inferred from homology"/>
<feature type="domain" description="DNA helicase Pif1-like 2B" evidence="5">
    <location>
        <begin position="835"/>
        <end position="881"/>
    </location>
</feature>
<dbReference type="Gene3D" id="2.40.50.140">
    <property type="entry name" value="Nucleic acid-binding proteins"/>
    <property type="match status" value="1"/>
</dbReference>
<dbReference type="Pfam" id="PF05970">
    <property type="entry name" value="PIF1"/>
    <property type="match status" value="1"/>
</dbReference>
<gene>
    <name evidence="6" type="ORF">Tco_0988789</name>
</gene>
<evidence type="ECO:0000313" key="7">
    <source>
        <dbReference type="Proteomes" id="UP001151760"/>
    </source>
</evidence>
<dbReference type="SUPFAM" id="SSF52540">
    <property type="entry name" value="P-loop containing nucleoside triphosphate hydrolases"/>
    <property type="match status" value="2"/>
</dbReference>
<dbReference type="InterPro" id="IPR012340">
    <property type="entry name" value="NA-bd_OB-fold"/>
</dbReference>
<dbReference type="Proteomes" id="UP001151760">
    <property type="component" value="Unassembled WGS sequence"/>
</dbReference>
<keyword evidence="1 6" id="KW-0347">Helicase</keyword>
<protein>
    <recommendedName>
        <fullName evidence="1">ATP-dependent DNA helicase</fullName>
        <ecNumber evidence="1">5.6.2.3</ecNumber>
    </recommendedName>
</protein>
<evidence type="ECO:0000256" key="2">
    <source>
        <dbReference type="SAM" id="MobiDB-lite"/>
    </source>
</evidence>
<dbReference type="Pfam" id="PF14214">
    <property type="entry name" value="Helitron_like_N"/>
    <property type="match status" value="1"/>
</dbReference>
<keyword evidence="1" id="KW-0067">ATP-binding</keyword>
<organism evidence="6 7">
    <name type="scientific">Tanacetum coccineum</name>
    <dbReference type="NCBI Taxonomy" id="301880"/>
    <lineage>
        <taxon>Eukaryota</taxon>
        <taxon>Viridiplantae</taxon>
        <taxon>Streptophyta</taxon>
        <taxon>Embryophyta</taxon>
        <taxon>Tracheophyta</taxon>
        <taxon>Spermatophyta</taxon>
        <taxon>Magnoliopsida</taxon>
        <taxon>eudicotyledons</taxon>
        <taxon>Gunneridae</taxon>
        <taxon>Pentapetalae</taxon>
        <taxon>asterids</taxon>
        <taxon>campanulids</taxon>
        <taxon>Asterales</taxon>
        <taxon>Asteraceae</taxon>
        <taxon>Asteroideae</taxon>
        <taxon>Anthemideae</taxon>
        <taxon>Anthemidinae</taxon>
        <taxon>Tanacetum</taxon>
    </lineage>
</organism>
<dbReference type="InterPro" id="IPR025476">
    <property type="entry name" value="Helitron_helicase-like"/>
</dbReference>
<dbReference type="EC" id="5.6.2.3" evidence="1"/>
<sequence>MEGGDVVDGNGGGRRTMAMEQYTWEMKWNNVQFASHEPSSTICRSESHIGGSQIILDFENGVVRSADDVTKTVRVDDTWKITVSYFAGESSLRRSVGGQRVEIPSSGFGQRHKLRSFCRSRGRKRARTLKATLDWKMLTMEETVIGFVSIVMLHFGGKAVSQWPRDPPDEIKELFGDKGDSSQLDPEIVSSLIWVLDAHNQLVRRFRTARDRVAAGEIPKFRIRLFNVVGVREDGFPQRVNKLHPLYMALQFPLLFVYGESGFYPEMKQRRGTGKRLSMNLYCMFQLHEWSDSYGLLFRAGRLLQQYVVGVYCCIEQNRLDFYRLRQNDIRREYLSGVYDVICRGDREGSEIGARIIMPRTFTGGPRYMYNHYLDALAICRALGTRNRADIVVEPKDKIQHAVDVDQYISAELPDPKSDPQGYGVISEMMVHVGHLILKLYLSKYISKGTDKIAAKIVRPVGEPLAETNNASIKRDEIQNFIDGREWHTALEEAAFSATSQQLRSLFAQILIFCDVVDPLRLWKSYWRRMSDDVPRTVSDSLHIEDLYMNDPELEGGMIELMEEKSYNRVELAKEVAVLVPKLNTEQRNIYDMVLGAGTANQQEMIFVYGHGGTGKTFLWKTLINTMRSQGKIVLAVASLGIASLLLSVGRTAHSRFKIPLDLTDESLCNIKKNTHTASLLAETNLIIWDESPMNDKRCFKALDRTLRDILDVPDKLFGGKTIVLGGDFRQTLPPGLTEDERRRAANFATWLLEIGDGKVGNVEENSEGDSSWITILEEYCLPDNDNGLRNLIGFIYDEKTLQQPTTRGSATKGNNEAIPVGSDRGEVELLYPPEYLSTLQFLGFPPHQLELKVGAPIMLLKNMNLQGGMCNGTQMIIKKLSSRLIEAQVITGNRDEERVYIPRIVLTTEEPHMSFIFKRKQFPVKLCYAMTINKSQGQSLNKIGVYLLEPVFSHGQLYVAFSRATSPEDYIGCLMRVGNVQDVRNPNKTQSKIRRLDIENLNGDVVEVTLWDDMAVDFSREEFEKMEQPVIFAVSSCKANVYGGRVDFYFDDILDKPLQIVGPSKIEETPTASTGTPIGTSEGQISDAPDPVAETTKRNIKRALFKKEPSRTSKKKKD</sequence>
<comment type="cofactor">
    <cofactor evidence="1">
        <name>Mg(2+)</name>
        <dbReference type="ChEBI" id="CHEBI:18420"/>
    </cofactor>
</comment>
<reference evidence="6" key="2">
    <citation type="submission" date="2022-01" db="EMBL/GenBank/DDBJ databases">
        <authorList>
            <person name="Yamashiro T."/>
            <person name="Shiraishi A."/>
            <person name="Satake H."/>
            <person name="Nakayama K."/>
        </authorList>
    </citation>
    <scope>NUCLEOTIDE SEQUENCE</scope>
</reference>
<evidence type="ECO:0000256" key="1">
    <source>
        <dbReference type="RuleBase" id="RU363044"/>
    </source>
</evidence>
<evidence type="ECO:0000259" key="4">
    <source>
        <dbReference type="Pfam" id="PF14214"/>
    </source>
</evidence>
<dbReference type="PANTHER" id="PTHR10492">
    <property type="match status" value="1"/>
</dbReference>
<evidence type="ECO:0000259" key="3">
    <source>
        <dbReference type="Pfam" id="PF05970"/>
    </source>
</evidence>
<keyword evidence="1" id="KW-0227">DNA damage</keyword>
<keyword evidence="7" id="KW-1185">Reference proteome</keyword>
<comment type="caution">
    <text evidence="6">The sequence shown here is derived from an EMBL/GenBank/DDBJ whole genome shotgun (WGS) entry which is preliminary data.</text>
</comment>
<dbReference type="Pfam" id="PF21530">
    <property type="entry name" value="Pif1_2B_dom"/>
    <property type="match status" value="1"/>
</dbReference>
<dbReference type="Gene3D" id="3.40.50.300">
    <property type="entry name" value="P-loop containing nucleotide triphosphate hydrolases"/>
    <property type="match status" value="1"/>
</dbReference>
<comment type="similarity">
    <text evidence="1">Belongs to the helicase family.</text>
</comment>